<gene>
    <name evidence="1" type="ORF">MUCCIDRAFT_111789</name>
</gene>
<dbReference type="AlphaFoldDB" id="A0A168KHY8"/>
<dbReference type="STRING" id="747725.A0A168KHY8"/>
<accession>A0A168KHY8</accession>
<dbReference type="OrthoDB" id="3363286at2759"/>
<keyword evidence="2" id="KW-1185">Reference proteome</keyword>
<comment type="caution">
    <text evidence="1">The sequence shown here is derived from an EMBL/GenBank/DDBJ whole genome shotgun (WGS) entry which is preliminary data.</text>
</comment>
<evidence type="ECO:0000313" key="1">
    <source>
        <dbReference type="EMBL" id="OAD02408.1"/>
    </source>
</evidence>
<organism evidence="1 2">
    <name type="scientific">Mucor lusitanicus CBS 277.49</name>
    <dbReference type="NCBI Taxonomy" id="747725"/>
    <lineage>
        <taxon>Eukaryota</taxon>
        <taxon>Fungi</taxon>
        <taxon>Fungi incertae sedis</taxon>
        <taxon>Mucoromycota</taxon>
        <taxon>Mucoromycotina</taxon>
        <taxon>Mucoromycetes</taxon>
        <taxon>Mucorales</taxon>
        <taxon>Mucorineae</taxon>
        <taxon>Mucoraceae</taxon>
        <taxon>Mucor</taxon>
    </lineage>
</organism>
<reference evidence="1 2" key="1">
    <citation type="submission" date="2015-06" db="EMBL/GenBank/DDBJ databases">
        <title>Expansion of signal transduction pathways in fungi by whole-genome duplication.</title>
        <authorList>
            <consortium name="DOE Joint Genome Institute"/>
            <person name="Corrochano L.M."/>
            <person name="Kuo A."/>
            <person name="Marcet-Houben M."/>
            <person name="Polaino S."/>
            <person name="Salamov A."/>
            <person name="Villalobos J.M."/>
            <person name="Alvarez M.I."/>
            <person name="Avalos J."/>
            <person name="Benito E.P."/>
            <person name="Benoit I."/>
            <person name="Burger G."/>
            <person name="Camino L.P."/>
            <person name="Canovas D."/>
            <person name="Cerda-Olmedo E."/>
            <person name="Cheng J.-F."/>
            <person name="Dominguez A."/>
            <person name="Elias M."/>
            <person name="Eslava A.P."/>
            <person name="Glaser F."/>
            <person name="Grimwood J."/>
            <person name="Gutierrez G."/>
            <person name="Heitman J."/>
            <person name="Henrissat B."/>
            <person name="Iturriaga E.A."/>
            <person name="Lang B.F."/>
            <person name="Lavin J.L."/>
            <person name="Lee S."/>
            <person name="Li W."/>
            <person name="Lindquist E."/>
            <person name="Lopez-Garcia S."/>
            <person name="Luque E.M."/>
            <person name="Marcos A.T."/>
            <person name="Martin J."/>
            <person name="Mccluskey K."/>
            <person name="Medina H.R."/>
            <person name="Miralles-Duran A."/>
            <person name="Miyazaki A."/>
            <person name="Munoz-Torres E."/>
            <person name="Oguiza J.A."/>
            <person name="Ohm R."/>
            <person name="Olmedo M."/>
            <person name="Orejas M."/>
            <person name="Ortiz-Castellanos L."/>
            <person name="Pisabarro A.G."/>
            <person name="Rodriguez-Romero J."/>
            <person name="Ruiz-Herrera J."/>
            <person name="Ruiz-Vazquez R."/>
            <person name="Sanz C."/>
            <person name="Schackwitz W."/>
            <person name="Schmutz J."/>
            <person name="Shahriari M."/>
            <person name="Shelest E."/>
            <person name="Silva-Franco F."/>
            <person name="Soanes D."/>
            <person name="Syed K."/>
            <person name="Tagua V.G."/>
            <person name="Talbot N.J."/>
            <person name="Thon M."/>
            <person name="De Vries R.P."/>
            <person name="Wiebenga A."/>
            <person name="Yadav J.S."/>
            <person name="Braun E.L."/>
            <person name="Baker S."/>
            <person name="Garre V."/>
            <person name="Horwitz B."/>
            <person name="Torres-Martinez S."/>
            <person name="Idnurm A."/>
            <person name="Herrera-Estrella A."/>
            <person name="Gabaldon T."/>
            <person name="Grigoriev I.V."/>
        </authorList>
    </citation>
    <scope>NUCLEOTIDE SEQUENCE [LARGE SCALE GENOMIC DNA]</scope>
    <source>
        <strain evidence="1 2">CBS 277.49</strain>
    </source>
</reference>
<dbReference type="Proteomes" id="UP000077051">
    <property type="component" value="Unassembled WGS sequence"/>
</dbReference>
<protein>
    <submittedName>
        <fullName evidence="1">Uncharacterized protein</fullName>
    </submittedName>
</protein>
<proteinExistence type="predicted"/>
<name>A0A168KHY8_MUCCL</name>
<dbReference type="EMBL" id="AMYB01000005">
    <property type="protein sequence ID" value="OAD02408.1"/>
    <property type="molecule type" value="Genomic_DNA"/>
</dbReference>
<sequence>MSKRPLSAIIKDWHKKSSRENRRTPAQVRKLVKQDPDGLEARLHTNPYGNALKNQTILISDDVYPTISATMLASPLRKCSFHSRILPSKLLLRFGLAWHPETNRNWAFPTLRKTTGFGYYVNFKKEIFQVLQKGAYQATFRGAATYRSDMVEHVQDVLFQQTFAEFSKHPIQMYDLLEPMADKHWKSKGTAKYQCILSFDATGTTLCELDHQTQEQQHVPCYNMHHIWSPESIDRLKSQLNIPENAQLALGVPKSIDTVQLATDLWHCRQFIDQPVR</sequence>
<evidence type="ECO:0000313" key="2">
    <source>
        <dbReference type="Proteomes" id="UP000077051"/>
    </source>
</evidence>
<dbReference type="VEuPathDB" id="FungiDB:MUCCIDRAFT_111789"/>